<protein>
    <recommendedName>
        <fullName evidence="4">Lipoprotein</fullName>
    </recommendedName>
</protein>
<gene>
    <name evidence="2" type="ORF">EVA69_04950</name>
</gene>
<comment type="caution">
    <text evidence="2">The sequence shown here is derived from an EMBL/GenBank/DDBJ whole genome shotgun (WGS) entry which is preliminary data.</text>
</comment>
<dbReference type="PROSITE" id="PS51257">
    <property type="entry name" value="PROKAR_LIPOPROTEIN"/>
    <property type="match status" value="1"/>
</dbReference>
<evidence type="ECO:0000313" key="3">
    <source>
        <dbReference type="Proteomes" id="UP000320404"/>
    </source>
</evidence>
<dbReference type="EMBL" id="SHAH01000074">
    <property type="protein sequence ID" value="RZO74979.1"/>
    <property type="molecule type" value="Genomic_DNA"/>
</dbReference>
<evidence type="ECO:0000256" key="1">
    <source>
        <dbReference type="SAM" id="SignalP"/>
    </source>
</evidence>
<evidence type="ECO:0008006" key="4">
    <source>
        <dbReference type="Google" id="ProtNLM"/>
    </source>
</evidence>
<feature type="chain" id="PRO_5021718152" description="Lipoprotein" evidence="1">
    <location>
        <begin position="19"/>
        <end position="90"/>
    </location>
</feature>
<name>A0A520RXM9_9GAMM</name>
<sequence length="90" mass="10270">MKKLVIITVLGLITAACATPPTNFAGMSEAELLAYNRGKPVMEQIYCEDRKQRTGTHIRRTDCRTVEDWVEHNFRTQQTIQTMAVGRPFN</sequence>
<accession>A0A520RXM9</accession>
<reference evidence="2 3" key="1">
    <citation type="submission" date="2019-02" db="EMBL/GenBank/DDBJ databases">
        <title>Prokaryotic population dynamics and viral predation in marine succession experiment using metagenomics: the confinement effect.</title>
        <authorList>
            <person name="Haro-Moreno J.M."/>
            <person name="Rodriguez-Valera F."/>
            <person name="Lopez-Perez M."/>
        </authorList>
    </citation>
    <scope>NUCLEOTIDE SEQUENCE [LARGE SCALE GENOMIC DNA]</scope>
    <source>
        <strain evidence="2">MED-G158</strain>
    </source>
</reference>
<organism evidence="2 3">
    <name type="scientific">OM182 bacterium</name>
    <dbReference type="NCBI Taxonomy" id="2510334"/>
    <lineage>
        <taxon>Bacteria</taxon>
        <taxon>Pseudomonadati</taxon>
        <taxon>Pseudomonadota</taxon>
        <taxon>Gammaproteobacteria</taxon>
        <taxon>OMG group</taxon>
        <taxon>OM182 clade</taxon>
    </lineage>
</organism>
<keyword evidence="1" id="KW-0732">Signal</keyword>
<proteinExistence type="predicted"/>
<dbReference type="Proteomes" id="UP000320404">
    <property type="component" value="Unassembled WGS sequence"/>
</dbReference>
<dbReference type="AlphaFoldDB" id="A0A520RXM9"/>
<evidence type="ECO:0000313" key="2">
    <source>
        <dbReference type="EMBL" id="RZO74979.1"/>
    </source>
</evidence>
<feature type="signal peptide" evidence="1">
    <location>
        <begin position="1"/>
        <end position="18"/>
    </location>
</feature>